<dbReference type="Pfam" id="PF00172">
    <property type="entry name" value="Zn_clus"/>
    <property type="match status" value="1"/>
</dbReference>
<protein>
    <recommendedName>
        <fullName evidence="4">Zn(2)-C6 fungal-type domain-containing protein</fullName>
    </recommendedName>
</protein>
<dbReference type="SMART" id="SM00066">
    <property type="entry name" value="GAL4"/>
    <property type="match status" value="1"/>
</dbReference>
<organism evidence="5 6">
    <name type="scientific">Sarocladium strictum</name>
    <name type="common">Black bundle disease fungus</name>
    <name type="synonym">Acremonium strictum</name>
    <dbReference type="NCBI Taxonomy" id="5046"/>
    <lineage>
        <taxon>Eukaryota</taxon>
        <taxon>Fungi</taxon>
        <taxon>Dikarya</taxon>
        <taxon>Ascomycota</taxon>
        <taxon>Pezizomycotina</taxon>
        <taxon>Sordariomycetes</taxon>
        <taxon>Hypocreomycetidae</taxon>
        <taxon>Hypocreales</taxon>
        <taxon>Sarocladiaceae</taxon>
        <taxon>Sarocladium</taxon>
    </lineage>
</organism>
<dbReference type="PROSITE" id="PS00463">
    <property type="entry name" value="ZN2_CY6_FUNGAL_1"/>
    <property type="match status" value="1"/>
</dbReference>
<evidence type="ECO:0000259" key="4">
    <source>
        <dbReference type="PROSITE" id="PS50048"/>
    </source>
</evidence>
<name>A0AA39L9C6_SARSR</name>
<dbReference type="Gene3D" id="4.10.240.10">
    <property type="entry name" value="Zn(2)-C6 fungal-type DNA-binding domain"/>
    <property type="match status" value="1"/>
</dbReference>
<accession>A0AA39L9C6</accession>
<proteinExistence type="predicted"/>
<feature type="region of interest" description="Disordered" evidence="3">
    <location>
        <begin position="750"/>
        <end position="773"/>
    </location>
</feature>
<keyword evidence="6" id="KW-1185">Reference proteome</keyword>
<dbReference type="SUPFAM" id="SSF57701">
    <property type="entry name" value="Zn2/Cys6 DNA-binding domain"/>
    <property type="match status" value="1"/>
</dbReference>
<gene>
    <name evidence="5" type="ORF">NLU13_5121</name>
</gene>
<dbReference type="PANTHER" id="PTHR47425:SF2">
    <property type="entry name" value="FARB-RELATED"/>
    <property type="match status" value="1"/>
</dbReference>
<dbReference type="PANTHER" id="PTHR47425">
    <property type="entry name" value="FARB-RELATED"/>
    <property type="match status" value="1"/>
</dbReference>
<evidence type="ECO:0000256" key="1">
    <source>
        <dbReference type="ARBA" id="ARBA00022723"/>
    </source>
</evidence>
<dbReference type="Proteomes" id="UP001175261">
    <property type="component" value="Unassembled WGS sequence"/>
</dbReference>
<dbReference type="PROSITE" id="PS50048">
    <property type="entry name" value="ZN2_CY6_FUNGAL_2"/>
    <property type="match status" value="1"/>
</dbReference>
<dbReference type="CDD" id="cd12148">
    <property type="entry name" value="fungal_TF_MHR"/>
    <property type="match status" value="1"/>
</dbReference>
<reference evidence="5" key="1">
    <citation type="submission" date="2022-10" db="EMBL/GenBank/DDBJ databases">
        <title>Determination and structural analysis of whole genome sequence of Sarocladium strictum F4-1.</title>
        <authorList>
            <person name="Hu L."/>
            <person name="Jiang Y."/>
        </authorList>
    </citation>
    <scope>NUCLEOTIDE SEQUENCE</scope>
    <source>
        <strain evidence="5">F4-1</strain>
    </source>
</reference>
<dbReference type="Pfam" id="PF04082">
    <property type="entry name" value="Fungal_trans"/>
    <property type="match status" value="1"/>
</dbReference>
<feature type="compositionally biased region" description="Basic and acidic residues" evidence="3">
    <location>
        <begin position="755"/>
        <end position="773"/>
    </location>
</feature>
<keyword evidence="2" id="KW-0539">Nucleus</keyword>
<keyword evidence="1" id="KW-0479">Metal-binding</keyword>
<evidence type="ECO:0000256" key="2">
    <source>
        <dbReference type="ARBA" id="ARBA00023242"/>
    </source>
</evidence>
<dbReference type="InterPro" id="IPR036864">
    <property type="entry name" value="Zn2-C6_fun-type_DNA-bd_sf"/>
</dbReference>
<feature type="domain" description="Zn(2)-C6 fungal-type" evidence="4">
    <location>
        <begin position="9"/>
        <end position="41"/>
    </location>
</feature>
<dbReference type="EMBL" id="JAPDFR010000003">
    <property type="protein sequence ID" value="KAK0388878.1"/>
    <property type="molecule type" value="Genomic_DNA"/>
</dbReference>
<dbReference type="GO" id="GO:0003677">
    <property type="term" value="F:DNA binding"/>
    <property type="evidence" value="ECO:0007669"/>
    <property type="project" value="InterPro"/>
</dbReference>
<comment type="caution">
    <text evidence="5">The sequence shown here is derived from an EMBL/GenBank/DDBJ whole genome shotgun (WGS) entry which is preliminary data.</text>
</comment>
<sequence>MIRRRAKKACISCRTRKVRCDVTRMGTPCTNCQLDAKSCVVKNRITRRMSPNRSEVYSDPCMSTATIVEDTPSSAAMPSVGPDATVCQETPDFQATSPMPLCSRLKTRMTDPTVSAQLEGCSRSSTSTGLPYTSLGFLTMSNAMSLSTQDLSYLEIKGALHVPARPILDEFMRQYFLHVHPMLPLIDEGDFWDTYQQTGADGFGRQIPLLLFQAMIFASCTYVPHSVVKTLGYASIRSARSSFYQKTKLLFDFVTDKTPVVLSQAAIIMSLWCSADMNSLNSNSTWLQIGIQHARFAEAHRAWDSPTLAATTDPRTHHDTRILKRLWWCCLIRDRSLSVGIGRSTQITTAYPPLHVSDFEDEINKSEVNDPKTKEVLAVIFTRLTHLCNLLCYVLRHLWRYDDRDGPVSIETSVFTKCRIRIQEWLRQTELDVQLASKGNKVRQHCVIIHTNQMIIFYYACLSLLSRQELLHRCALHEASAGIPGLSGLHREMQEAVLGTIMCFEELTRLDLARYLQASALAFISLPLLFQILDTRFFHSRKSNNDHDARHQRLQVLINAVKDYRSCYEGAEWLTFALRHAVSLVESAPPRKHVASWTDLLAETPSYCLTLTVTIEMSLNQVKIPKDGDYPTALRGVFKPKLCTVQEPRLAYSTGAIHINSVSSSPATKGMDSSSEPLDLDSYFVSPAVDIMAIQESLAVRRQSSENIQPASDKVNPNDAEYRILHGIQPDVLEMMEVNESAAALEAQDPLADAQHPEHPETPDDVSSDHCLDLDGMSFDIESGLTEGDILELLS</sequence>
<dbReference type="GO" id="GO:0008270">
    <property type="term" value="F:zinc ion binding"/>
    <property type="evidence" value="ECO:0007669"/>
    <property type="project" value="InterPro"/>
</dbReference>
<dbReference type="GO" id="GO:0000981">
    <property type="term" value="F:DNA-binding transcription factor activity, RNA polymerase II-specific"/>
    <property type="evidence" value="ECO:0007669"/>
    <property type="project" value="InterPro"/>
</dbReference>
<evidence type="ECO:0000256" key="3">
    <source>
        <dbReference type="SAM" id="MobiDB-lite"/>
    </source>
</evidence>
<dbReference type="InterPro" id="IPR007219">
    <property type="entry name" value="XnlR_reg_dom"/>
</dbReference>
<evidence type="ECO:0000313" key="6">
    <source>
        <dbReference type="Proteomes" id="UP001175261"/>
    </source>
</evidence>
<evidence type="ECO:0000313" key="5">
    <source>
        <dbReference type="EMBL" id="KAK0388878.1"/>
    </source>
</evidence>
<dbReference type="GO" id="GO:0006351">
    <property type="term" value="P:DNA-templated transcription"/>
    <property type="evidence" value="ECO:0007669"/>
    <property type="project" value="InterPro"/>
</dbReference>
<dbReference type="AlphaFoldDB" id="A0AA39L9C6"/>
<dbReference type="InterPro" id="IPR052761">
    <property type="entry name" value="Fungal_Detox/Toxin_TFs"/>
</dbReference>
<dbReference type="CDD" id="cd00067">
    <property type="entry name" value="GAL4"/>
    <property type="match status" value="1"/>
</dbReference>
<dbReference type="InterPro" id="IPR001138">
    <property type="entry name" value="Zn2Cys6_DnaBD"/>
</dbReference>